<keyword evidence="7 9" id="KW-0808">Transferase</keyword>
<dbReference type="PIRSF" id="PIRSF023956">
    <property type="entry name" value="Thiopurine_S-methyltransferase"/>
    <property type="match status" value="1"/>
</dbReference>
<dbReference type="GO" id="GO:0008119">
    <property type="term" value="F:thiopurine S-methyltransferase activity"/>
    <property type="evidence" value="ECO:0007669"/>
    <property type="project" value="UniProtKB-UniRule"/>
</dbReference>
<dbReference type="Gene3D" id="3.40.50.150">
    <property type="entry name" value="Vaccinia Virus protein VP39"/>
    <property type="match status" value="1"/>
</dbReference>
<evidence type="ECO:0000256" key="8">
    <source>
        <dbReference type="ARBA" id="ARBA00022691"/>
    </source>
</evidence>
<dbReference type="NCBIfam" id="TIGR03840">
    <property type="entry name" value="TMPT_Se_Te"/>
    <property type="match status" value="1"/>
</dbReference>
<dbReference type="AlphaFoldDB" id="A0A0R0CDP5"/>
<dbReference type="Proteomes" id="UP000051863">
    <property type="component" value="Unassembled WGS sequence"/>
</dbReference>
<gene>
    <name evidence="9" type="primary">tpm</name>
    <name evidence="10" type="ORF">ABB27_09575</name>
</gene>
<feature type="binding site" evidence="9">
    <location>
        <position position="66"/>
    </location>
    <ligand>
        <name>S-adenosyl-L-methionine</name>
        <dbReference type="ChEBI" id="CHEBI:59789"/>
    </ligand>
</feature>
<evidence type="ECO:0000256" key="7">
    <source>
        <dbReference type="ARBA" id="ARBA00022679"/>
    </source>
</evidence>
<feature type="binding site" evidence="9">
    <location>
        <position position="10"/>
    </location>
    <ligand>
        <name>S-adenosyl-L-methionine</name>
        <dbReference type="ChEBI" id="CHEBI:59789"/>
    </ligand>
</feature>
<dbReference type="InterPro" id="IPR022474">
    <property type="entry name" value="Thiopur_S-MeTfrase_Se/Te_detox"/>
</dbReference>
<comment type="subcellular location">
    <subcellularLocation>
        <location evidence="2 9">Cytoplasm</location>
    </subcellularLocation>
</comment>
<dbReference type="Pfam" id="PF05724">
    <property type="entry name" value="TPMT"/>
    <property type="match status" value="1"/>
</dbReference>
<dbReference type="OrthoDB" id="9778208at2"/>
<sequence>MQPDFWLQRWQNGQIGFHRSEVMPLLQKHWPTLELPPGSRVLVPLCGKTLDMHWLAAQGHRVLGIELSPMAIEQFFAEAGITPQRHSSQYGEHYSAGPIEIICGDAFALDTELLADIAGVYDRAALIALPAHLRQHYRDTLYAQVPVGCQGVLITLEYPQDEKQGPPFSVEEDEVQRLFATPWHASLLERRDIRDQQPDFNPEGISALSTAVYRLQRL</sequence>
<dbReference type="SUPFAM" id="SSF53335">
    <property type="entry name" value="S-adenosyl-L-methionine-dependent methyltransferases"/>
    <property type="match status" value="1"/>
</dbReference>
<dbReference type="PROSITE" id="PS51585">
    <property type="entry name" value="SAM_MT_TPMT"/>
    <property type="match status" value="1"/>
</dbReference>
<dbReference type="EMBL" id="LDJJ01000031">
    <property type="protein sequence ID" value="KRG67461.1"/>
    <property type="molecule type" value="Genomic_DNA"/>
</dbReference>
<evidence type="ECO:0000313" key="10">
    <source>
        <dbReference type="EMBL" id="KRG67461.1"/>
    </source>
</evidence>
<keyword evidence="6 9" id="KW-0489">Methyltransferase</keyword>
<evidence type="ECO:0000256" key="5">
    <source>
        <dbReference type="ARBA" id="ARBA00022490"/>
    </source>
</evidence>
<dbReference type="GO" id="GO:0005737">
    <property type="term" value="C:cytoplasm"/>
    <property type="evidence" value="ECO:0007669"/>
    <property type="project" value="UniProtKB-SubCell"/>
</dbReference>
<reference evidence="10 11" key="1">
    <citation type="submission" date="2015-05" db="EMBL/GenBank/DDBJ databases">
        <title>Genome sequencing and analysis of members of genus Stenotrophomonas.</title>
        <authorList>
            <person name="Patil P.P."/>
            <person name="Midha S."/>
            <person name="Patil P.B."/>
        </authorList>
    </citation>
    <scope>NUCLEOTIDE SEQUENCE [LARGE SCALE GENOMIC DNA]</scope>
    <source>
        <strain evidence="10 11">DSM 18941</strain>
    </source>
</reference>
<dbReference type="PANTHER" id="PTHR10259">
    <property type="entry name" value="THIOPURINE S-METHYLTRANSFERASE"/>
    <property type="match status" value="1"/>
</dbReference>
<keyword evidence="8 9" id="KW-0949">S-adenosyl-L-methionine</keyword>
<organism evidence="10 11">
    <name type="scientific">Stenotrophomonas terrae</name>
    <dbReference type="NCBI Taxonomy" id="405446"/>
    <lineage>
        <taxon>Bacteria</taxon>
        <taxon>Pseudomonadati</taxon>
        <taxon>Pseudomonadota</taxon>
        <taxon>Gammaproteobacteria</taxon>
        <taxon>Lysobacterales</taxon>
        <taxon>Lysobacteraceae</taxon>
        <taxon>Stenotrophomonas</taxon>
    </lineage>
</organism>
<accession>A0A0R0CDP5</accession>
<evidence type="ECO:0000256" key="2">
    <source>
        <dbReference type="ARBA" id="ARBA00004496"/>
    </source>
</evidence>
<name>A0A0R0CDP5_9GAMM</name>
<evidence type="ECO:0000256" key="6">
    <source>
        <dbReference type="ARBA" id="ARBA00022603"/>
    </source>
</evidence>
<protein>
    <recommendedName>
        <fullName evidence="4 9">Thiopurine S-methyltransferase</fullName>
        <ecNumber evidence="4 9">2.1.1.67</ecNumber>
    </recommendedName>
    <alternativeName>
        <fullName evidence="9">Thiopurine methyltransferase</fullName>
    </alternativeName>
</protein>
<comment type="similarity">
    <text evidence="3 9">Belongs to the class I-like SAM-binding methyltransferase superfamily. TPMT family.</text>
</comment>
<dbReference type="InterPro" id="IPR025835">
    <property type="entry name" value="Thiopurine_S-MeTrfase"/>
</dbReference>
<feature type="binding site" evidence="9">
    <location>
        <position position="123"/>
    </location>
    <ligand>
        <name>S-adenosyl-L-methionine</name>
        <dbReference type="ChEBI" id="CHEBI:59789"/>
    </ligand>
</feature>
<dbReference type="CDD" id="cd02440">
    <property type="entry name" value="AdoMet_MTases"/>
    <property type="match status" value="1"/>
</dbReference>
<evidence type="ECO:0000256" key="1">
    <source>
        <dbReference type="ARBA" id="ARBA00000903"/>
    </source>
</evidence>
<keyword evidence="5 9" id="KW-0963">Cytoplasm</keyword>
<evidence type="ECO:0000313" key="11">
    <source>
        <dbReference type="Proteomes" id="UP000051863"/>
    </source>
</evidence>
<dbReference type="HAMAP" id="MF_00812">
    <property type="entry name" value="Thiopur_methtran"/>
    <property type="match status" value="1"/>
</dbReference>
<dbReference type="GO" id="GO:0032259">
    <property type="term" value="P:methylation"/>
    <property type="evidence" value="ECO:0007669"/>
    <property type="project" value="UniProtKB-KW"/>
</dbReference>
<dbReference type="PATRIC" id="fig|405446.3.peg.1397"/>
<keyword evidence="11" id="KW-1185">Reference proteome</keyword>
<proteinExistence type="inferred from homology"/>
<comment type="caution">
    <text evidence="10">The sequence shown here is derived from an EMBL/GenBank/DDBJ whole genome shotgun (WGS) entry which is preliminary data.</text>
</comment>
<dbReference type="RefSeq" id="WP_057628464.1">
    <property type="nucleotide sequence ID" value="NZ_LDJJ01000031.1"/>
</dbReference>
<dbReference type="EC" id="2.1.1.67" evidence="4 9"/>
<evidence type="ECO:0000256" key="4">
    <source>
        <dbReference type="ARBA" id="ARBA00011905"/>
    </source>
</evidence>
<evidence type="ECO:0000256" key="3">
    <source>
        <dbReference type="ARBA" id="ARBA00008145"/>
    </source>
</evidence>
<dbReference type="FunFam" id="3.40.50.150:FF:000101">
    <property type="entry name" value="Thiopurine S-methyltransferase"/>
    <property type="match status" value="1"/>
</dbReference>
<dbReference type="PANTHER" id="PTHR10259:SF11">
    <property type="entry name" value="THIOPURINE S-METHYLTRANSFERASE"/>
    <property type="match status" value="1"/>
</dbReference>
<dbReference type="InterPro" id="IPR008854">
    <property type="entry name" value="TPMT"/>
</dbReference>
<dbReference type="GO" id="GO:0010038">
    <property type="term" value="P:response to metal ion"/>
    <property type="evidence" value="ECO:0007669"/>
    <property type="project" value="InterPro"/>
</dbReference>
<dbReference type="NCBIfam" id="NF009732">
    <property type="entry name" value="PRK13255.1"/>
    <property type="match status" value="1"/>
</dbReference>
<evidence type="ECO:0000256" key="9">
    <source>
        <dbReference type="HAMAP-Rule" id="MF_00812"/>
    </source>
</evidence>
<comment type="catalytic activity">
    <reaction evidence="1 9">
        <text>S-adenosyl-L-methionine + a thiopurine = S-adenosyl-L-homocysteine + a thiopurine S-methylether.</text>
        <dbReference type="EC" id="2.1.1.67"/>
    </reaction>
</comment>
<dbReference type="InterPro" id="IPR029063">
    <property type="entry name" value="SAM-dependent_MTases_sf"/>
</dbReference>
<feature type="binding site" evidence="9">
    <location>
        <position position="45"/>
    </location>
    <ligand>
        <name>S-adenosyl-L-methionine</name>
        <dbReference type="ChEBI" id="CHEBI:59789"/>
    </ligand>
</feature>